<reference evidence="1" key="1">
    <citation type="submission" date="2023-03" db="EMBL/GenBank/DDBJ databases">
        <title>Chromosome-level genomes of two armyworms, Mythimna separata and Mythimna loreyi, provide insights into the biosynthesis and reception of sex pheromones.</title>
        <authorList>
            <person name="Zhao H."/>
        </authorList>
    </citation>
    <scope>NUCLEOTIDE SEQUENCE</scope>
    <source>
        <strain evidence="1">BeijingLab</strain>
    </source>
</reference>
<dbReference type="EMBL" id="CM056794">
    <property type="protein sequence ID" value="KAJ8717408.1"/>
    <property type="molecule type" value="Genomic_DNA"/>
</dbReference>
<dbReference type="Proteomes" id="UP001231649">
    <property type="component" value="Chromosome 18"/>
</dbReference>
<organism evidence="1 2">
    <name type="scientific">Mythimna loreyi</name>
    <dbReference type="NCBI Taxonomy" id="667449"/>
    <lineage>
        <taxon>Eukaryota</taxon>
        <taxon>Metazoa</taxon>
        <taxon>Ecdysozoa</taxon>
        <taxon>Arthropoda</taxon>
        <taxon>Hexapoda</taxon>
        <taxon>Insecta</taxon>
        <taxon>Pterygota</taxon>
        <taxon>Neoptera</taxon>
        <taxon>Endopterygota</taxon>
        <taxon>Lepidoptera</taxon>
        <taxon>Glossata</taxon>
        <taxon>Ditrysia</taxon>
        <taxon>Noctuoidea</taxon>
        <taxon>Noctuidae</taxon>
        <taxon>Noctuinae</taxon>
        <taxon>Hadenini</taxon>
        <taxon>Mythimna</taxon>
    </lineage>
</organism>
<evidence type="ECO:0000313" key="1">
    <source>
        <dbReference type="EMBL" id="KAJ8717408.1"/>
    </source>
</evidence>
<keyword evidence="2" id="KW-1185">Reference proteome</keyword>
<comment type="caution">
    <text evidence="1">The sequence shown here is derived from an EMBL/GenBank/DDBJ whole genome shotgun (WGS) entry which is preliminary data.</text>
</comment>
<sequence>MDHLMSDNYRLRQYFLETQEVPSQSMMKKKMSEPLAALYFDSMTPNLKVIAGLEPLLKGGGGDWYAPPEELLKGRTVLKPLKKEYLSKLNYLGIEEICMKLLEHRRKSMKLEKNKMLSVNDKKWRRLIEDKCEQIFNDCAAKESIKNSLKIRAYCDEFASLYSVAITNVENVMFDATTSEINRIKNEAFQKMQDKYQTLVKNQATELYDIFTNRLEIEKLKIRGEFVETLARDREKLRDSLHDLNVEKHLNIEQGRQFWECRRLACQVYVALKEQEECKKDIELSDHIHKKKVKFLSAEIAKKEYEITGRGLKEKLQLEFESVWQKKVWHVLNYFRMYVSYCLSLMPDQADFFINMEKLMLLQLDEALENPSAESIFEVKESYEGPSPGVHPFYLFCDKSRKKDEPHLDRDLCPKRCTSSASQMPVIVVNKRCIYAACDNFEQFTDKVKQYIHGERGDDADFIDNHVYEYDVPVKYTPSQYLSELKLESSLLQLLRQEVTNTGDTTMLCSACKLPYCYCKNRATASDSFIKTENKQNVSRQTSSWNISKTTREDHTREPRIETYLKSIKPKRCTCSKTSKKHLEDHLPVYMKKQGVFDGPAHLPNYETCSFDTLKKLVKTARGRIDSPIETKGPARTRDVATQYKDEQYEELCTCFSDDMILMNDLMKTQSTEVSKYYRPSTTATDFDFLDNYSSPTPDSDFSSDSSAQDRARERAVEKMRQRARLLRASVSAVPELAEIFKIVRDDGAATQRLPAVPKKLYSRKSIIVREQSTRF</sequence>
<proteinExistence type="predicted"/>
<name>A0ACC2QHK7_9NEOP</name>
<protein>
    <submittedName>
        <fullName evidence="1">Uncharacterized protein</fullName>
    </submittedName>
</protein>
<gene>
    <name evidence="1" type="ORF">PYW08_005807</name>
</gene>
<accession>A0ACC2QHK7</accession>
<evidence type="ECO:0000313" key="2">
    <source>
        <dbReference type="Proteomes" id="UP001231649"/>
    </source>
</evidence>